<protein>
    <recommendedName>
        <fullName evidence="9">AAA+ ATPase domain-containing protein</fullName>
    </recommendedName>
</protein>
<comment type="subcellular location">
    <subcellularLocation>
        <location evidence="1">Nucleus</location>
    </subcellularLocation>
</comment>
<dbReference type="GO" id="GO:0006281">
    <property type="term" value="P:DNA repair"/>
    <property type="evidence" value="ECO:0007669"/>
    <property type="project" value="InterPro"/>
</dbReference>
<dbReference type="SUPFAM" id="SSF52540">
    <property type="entry name" value="P-loop containing nucleoside triphosphate hydrolases"/>
    <property type="match status" value="1"/>
</dbReference>
<evidence type="ECO:0000313" key="10">
    <source>
        <dbReference type="EMBL" id="KAJ6218819.1"/>
    </source>
</evidence>
<dbReference type="GO" id="GO:0033314">
    <property type="term" value="P:mitotic DNA replication checkpoint signaling"/>
    <property type="evidence" value="ECO:0007669"/>
    <property type="project" value="TreeGrafter"/>
</dbReference>
<evidence type="ECO:0000256" key="8">
    <source>
        <dbReference type="SAM" id="MobiDB-lite"/>
    </source>
</evidence>
<evidence type="ECO:0000256" key="2">
    <source>
        <dbReference type="ARBA" id="ARBA00006168"/>
    </source>
</evidence>
<gene>
    <name evidence="10" type="ORF">RDWZM_004631</name>
</gene>
<feature type="region of interest" description="Disordered" evidence="8">
    <location>
        <begin position="63"/>
        <end position="107"/>
    </location>
</feature>
<reference evidence="10" key="1">
    <citation type="submission" date="2022-12" db="EMBL/GenBank/DDBJ databases">
        <title>Genome assemblies of Blomia tropicalis.</title>
        <authorList>
            <person name="Cui Y."/>
        </authorList>
    </citation>
    <scope>NUCLEOTIDE SEQUENCE</scope>
    <source>
        <tissue evidence="10">Adult mites</tissue>
    </source>
</reference>
<comment type="similarity">
    <text evidence="2">Belongs to the rad17/RAD24 family.</text>
</comment>
<keyword evidence="7" id="KW-0131">Cell cycle</keyword>
<evidence type="ECO:0000256" key="6">
    <source>
        <dbReference type="ARBA" id="ARBA00023242"/>
    </source>
</evidence>
<evidence type="ECO:0000256" key="4">
    <source>
        <dbReference type="ARBA" id="ARBA00022763"/>
    </source>
</evidence>
<keyword evidence="4" id="KW-0227">DNA damage</keyword>
<dbReference type="GO" id="GO:0016887">
    <property type="term" value="F:ATP hydrolysis activity"/>
    <property type="evidence" value="ECO:0007669"/>
    <property type="project" value="InterPro"/>
</dbReference>
<keyword evidence="3" id="KW-0547">Nucleotide-binding</keyword>
<evidence type="ECO:0000313" key="11">
    <source>
        <dbReference type="Proteomes" id="UP001142055"/>
    </source>
</evidence>
<proteinExistence type="inferred from homology"/>
<evidence type="ECO:0000256" key="5">
    <source>
        <dbReference type="ARBA" id="ARBA00022840"/>
    </source>
</evidence>
<keyword evidence="6" id="KW-0539">Nucleus</keyword>
<feature type="domain" description="AAA+ ATPase" evidence="9">
    <location>
        <begin position="142"/>
        <end position="294"/>
    </location>
</feature>
<dbReference type="SMART" id="SM00382">
    <property type="entry name" value="AAA"/>
    <property type="match status" value="1"/>
</dbReference>
<dbReference type="InterPro" id="IPR027417">
    <property type="entry name" value="P-loop_NTPase"/>
</dbReference>
<dbReference type="GO" id="GO:0005634">
    <property type="term" value="C:nucleus"/>
    <property type="evidence" value="ECO:0007669"/>
    <property type="project" value="UniProtKB-SubCell"/>
</dbReference>
<dbReference type="Proteomes" id="UP001142055">
    <property type="component" value="Chromosome 2"/>
</dbReference>
<organism evidence="10 11">
    <name type="scientific">Blomia tropicalis</name>
    <name type="common">Mite</name>
    <dbReference type="NCBI Taxonomy" id="40697"/>
    <lineage>
        <taxon>Eukaryota</taxon>
        <taxon>Metazoa</taxon>
        <taxon>Ecdysozoa</taxon>
        <taxon>Arthropoda</taxon>
        <taxon>Chelicerata</taxon>
        <taxon>Arachnida</taxon>
        <taxon>Acari</taxon>
        <taxon>Acariformes</taxon>
        <taxon>Sarcoptiformes</taxon>
        <taxon>Astigmata</taxon>
        <taxon>Glycyphagoidea</taxon>
        <taxon>Echimyopodidae</taxon>
        <taxon>Blomia</taxon>
    </lineage>
</organism>
<dbReference type="InterPro" id="IPR004582">
    <property type="entry name" value="Checkpoint_prot_Rad17_Rad24"/>
</dbReference>
<dbReference type="PANTHER" id="PTHR12172">
    <property type="entry name" value="CELL CYCLE CHECKPOINT PROTEIN RAD17"/>
    <property type="match status" value="1"/>
</dbReference>
<keyword evidence="11" id="KW-1185">Reference proteome</keyword>
<dbReference type="GO" id="GO:0003682">
    <property type="term" value="F:chromatin binding"/>
    <property type="evidence" value="ECO:0007669"/>
    <property type="project" value="TreeGrafter"/>
</dbReference>
<evidence type="ECO:0000256" key="7">
    <source>
        <dbReference type="ARBA" id="ARBA00023306"/>
    </source>
</evidence>
<dbReference type="GO" id="GO:0003689">
    <property type="term" value="F:DNA clamp loader activity"/>
    <property type="evidence" value="ECO:0007669"/>
    <property type="project" value="TreeGrafter"/>
</dbReference>
<dbReference type="Pfam" id="PF00004">
    <property type="entry name" value="AAA"/>
    <property type="match status" value="1"/>
</dbReference>
<accession>A0A9Q0M4P1</accession>
<dbReference type="GO" id="GO:0005524">
    <property type="term" value="F:ATP binding"/>
    <property type="evidence" value="ECO:0007669"/>
    <property type="project" value="UniProtKB-KW"/>
</dbReference>
<dbReference type="InterPro" id="IPR003593">
    <property type="entry name" value="AAA+_ATPase"/>
</dbReference>
<dbReference type="PANTHER" id="PTHR12172:SF0">
    <property type="entry name" value="CELL CYCLE CHECKPOINT PROTEIN RAD17"/>
    <property type="match status" value="1"/>
</dbReference>
<dbReference type="GO" id="GO:0000077">
    <property type="term" value="P:DNA damage checkpoint signaling"/>
    <property type="evidence" value="ECO:0007669"/>
    <property type="project" value="TreeGrafter"/>
</dbReference>
<evidence type="ECO:0000259" key="9">
    <source>
        <dbReference type="SMART" id="SM00382"/>
    </source>
</evidence>
<evidence type="ECO:0000256" key="3">
    <source>
        <dbReference type="ARBA" id="ARBA00022741"/>
    </source>
</evidence>
<keyword evidence="5" id="KW-0067">ATP-binding</keyword>
<dbReference type="InterPro" id="IPR003959">
    <property type="entry name" value="ATPase_AAA_core"/>
</dbReference>
<evidence type="ECO:0000256" key="1">
    <source>
        <dbReference type="ARBA" id="ARBA00004123"/>
    </source>
</evidence>
<feature type="compositionally biased region" description="Basic residues" evidence="8">
    <location>
        <begin position="63"/>
        <end position="72"/>
    </location>
</feature>
<comment type="caution">
    <text evidence="10">The sequence shown here is derived from an EMBL/GenBank/DDBJ whole genome shotgun (WGS) entry which is preliminary data.</text>
</comment>
<dbReference type="AlphaFoldDB" id="A0A9Q0M4P1"/>
<dbReference type="Gene3D" id="3.40.50.300">
    <property type="entry name" value="P-loop containing nucleotide triphosphate hydrolases"/>
    <property type="match status" value="1"/>
</dbReference>
<dbReference type="EMBL" id="JAPWDV010000002">
    <property type="protein sequence ID" value="KAJ6218819.1"/>
    <property type="molecule type" value="Genomic_DNA"/>
</dbReference>
<sequence>MAEPMPKAIENISDYDSDVTIIYDYEHETSKPTNFIVIGIDPLIAETNGESIEIDLNHRSKLQKTNSNKRLRSSNSVSKKKVNEQQEKKRQIKPKIKPSKSENKQKTKLIKIAKNEDDSINIFESLNDESDDEDSVNLNSINGKCLYIYGPNGVGKTSLVYSMANDCDYKVLEYNATSQRLTPNLIQKDMNESLQSYYIHQNSIANIFQGAVANKKQLNKKKSPNRPRLSKSLILIDDIDGICYENRSFIELWRSLRQTIIDARKPIVITSRYDSSFLCNENSFFNEIHLKTIGCIDLFNHIQHIIQTKHLSNVNINELKPIFQLGDVRRLINEAQFWIKDNGEEKSLAKTNNDIQENQFDMYKTFIDFQSMNDIYHVALDSISKQCMEDEHHYNRYVEQEVRLNCFQDDIFQIFQRIFNYDQTIDENEDKQIYHLIDNYFMPKISNKRSSTFSDYYDFFNSVNLIQPNFIEQVLKIKQRKIIFARSSRSESRHKLLFM</sequence>
<name>A0A9Q0M4P1_BLOTA</name>